<dbReference type="AlphaFoldDB" id="A0A6L3W396"/>
<gene>
    <name evidence="3" type="ORF">F9B16_05495</name>
</gene>
<dbReference type="RefSeq" id="WP_151538733.1">
    <property type="nucleotide sequence ID" value="NZ_WBMR01000009.1"/>
</dbReference>
<feature type="domain" description="Methyltransferase" evidence="2">
    <location>
        <begin position="23"/>
        <end position="84"/>
    </location>
</feature>
<dbReference type="OrthoDB" id="3636702at2"/>
<dbReference type="SUPFAM" id="SSF53335">
    <property type="entry name" value="S-adenosyl-L-methionine-dependent methyltransferases"/>
    <property type="match status" value="1"/>
</dbReference>
<keyword evidence="4" id="KW-1185">Reference proteome</keyword>
<accession>A0A6L3W396</accession>
<keyword evidence="3" id="KW-0489">Methyltransferase</keyword>
<dbReference type="InterPro" id="IPR041698">
    <property type="entry name" value="Methyltransf_25"/>
</dbReference>
<protein>
    <submittedName>
        <fullName evidence="3">Methyltransferase domain-containing protein</fullName>
    </submittedName>
</protein>
<dbReference type="EMBL" id="WBMR01000009">
    <property type="protein sequence ID" value="KAB2388022.1"/>
    <property type="molecule type" value="Genomic_DNA"/>
</dbReference>
<comment type="caution">
    <text evidence="3">The sequence shown here is derived from an EMBL/GenBank/DDBJ whole genome shotgun (WGS) entry which is preliminary data.</text>
</comment>
<proteinExistence type="predicted"/>
<dbReference type="GO" id="GO:0032259">
    <property type="term" value="P:methylation"/>
    <property type="evidence" value="ECO:0007669"/>
    <property type="project" value="UniProtKB-KW"/>
</dbReference>
<dbReference type="CDD" id="cd02440">
    <property type="entry name" value="AdoMet_MTases"/>
    <property type="match status" value="1"/>
</dbReference>
<dbReference type="InterPro" id="IPR029063">
    <property type="entry name" value="SAM-dependent_MTases_sf"/>
</dbReference>
<feature type="region of interest" description="Disordered" evidence="1">
    <location>
        <begin position="111"/>
        <end position="168"/>
    </location>
</feature>
<evidence type="ECO:0000313" key="4">
    <source>
        <dbReference type="Proteomes" id="UP000483004"/>
    </source>
</evidence>
<evidence type="ECO:0000256" key="1">
    <source>
        <dbReference type="SAM" id="MobiDB-lite"/>
    </source>
</evidence>
<reference evidence="3 4" key="1">
    <citation type="submission" date="2019-09" db="EMBL/GenBank/DDBJ databases">
        <title>Actinomadura physcomitrii sp. nov., a novel actinomycete isolated from moss [Physcomitrium sphaericum (Ludw) Fuernr].</title>
        <authorList>
            <person name="Liu C."/>
            <person name="Zhuang X."/>
        </authorList>
    </citation>
    <scope>NUCLEOTIDE SEQUENCE [LARGE SCALE GENOMIC DNA]</scope>
    <source>
        <strain evidence="3 4">CYP1-1B</strain>
    </source>
</reference>
<organism evidence="3 4">
    <name type="scientific">Actinomadura montaniterrae</name>
    <dbReference type="NCBI Taxonomy" id="1803903"/>
    <lineage>
        <taxon>Bacteria</taxon>
        <taxon>Bacillati</taxon>
        <taxon>Actinomycetota</taxon>
        <taxon>Actinomycetes</taxon>
        <taxon>Streptosporangiales</taxon>
        <taxon>Thermomonosporaceae</taxon>
        <taxon>Actinomadura</taxon>
    </lineage>
</organism>
<sequence length="168" mass="17633">MSGASELRARSYELLDVAPGVAVVDVGCGPGRAVAEMTERGARAVGVDIDERMVAAAGERWPAAGFRVANAYELPFADGELRGYRAFVIDAADAALSRAIVHARADLGPPRLAVPRAPDVRHRGDPQVTAGAQAPPVTERPADRSSRSVRLGRPAGRNPGRPHGWPSA</sequence>
<dbReference type="Gene3D" id="3.40.50.150">
    <property type="entry name" value="Vaccinia Virus protein VP39"/>
    <property type="match status" value="1"/>
</dbReference>
<dbReference type="Proteomes" id="UP000483004">
    <property type="component" value="Unassembled WGS sequence"/>
</dbReference>
<keyword evidence="3" id="KW-0808">Transferase</keyword>
<name>A0A6L3W396_9ACTN</name>
<evidence type="ECO:0000259" key="2">
    <source>
        <dbReference type="Pfam" id="PF13649"/>
    </source>
</evidence>
<dbReference type="Pfam" id="PF13649">
    <property type="entry name" value="Methyltransf_25"/>
    <property type="match status" value="1"/>
</dbReference>
<evidence type="ECO:0000313" key="3">
    <source>
        <dbReference type="EMBL" id="KAB2388022.1"/>
    </source>
</evidence>
<dbReference type="GO" id="GO:0008168">
    <property type="term" value="F:methyltransferase activity"/>
    <property type="evidence" value="ECO:0007669"/>
    <property type="project" value="UniProtKB-KW"/>
</dbReference>